<dbReference type="RefSeq" id="XP_016606159.1">
    <property type="nucleotide sequence ID" value="XM_016754728.1"/>
</dbReference>
<dbReference type="GeneID" id="27689822"/>
<keyword evidence="3" id="KW-1185">Reference proteome</keyword>
<dbReference type="Proteomes" id="UP000053201">
    <property type="component" value="Unassembled WGS sequence"/>
</dbReference>
<keyword evidence="1" id="KW-0676">Redox-active center</keyword>
<dbReference type="PANTHER" id="PTHR36417:SF2">
    <property type="entry name" value="SELENOPROTEIN DOMAIN PROTEIN (AFU_ORTHOLOGUE AFUA_1G05220)"/>
    <property type="match status" value="1"/>
</dbReference>
<dbReference type="OMA" id="EYCTQCR"/>
<reference evidence="2 3" key="1">
    <citation type="submission" date="2009-08" db="EMBL/GenBank/DDBJ databases">
        <title>The Genome Sequence of Spizellomyces punctatus strain DAOM BR117.</title>
        <authorList>
            <consortium name="The Broad Institute Genome Sequencing Platform"/>
            <person name="Russ C."/>
            <person name="Cuomo C."/>
            <person name="Shea T."/>
            <person name="Young S.K."/>
            <person name="Zeng Q."/>
            <person name="Koehrsen M."/>
            <person name="Haas B."/>
            <person name="Borodovsky M."/>
            <person name="Guigo R."/>
            <person name="Alvarado L."/>
            <person name="Berlin A."/>
            <person name="Bochicchio J."/>
            <person name="Borenstein D."/>
            <person name="Chapman S."/>
            <person name="Chen Z."/>
            <person name="Engels R."/>
            <person name="Freedman E."/>
            <person name="Gellesch M."/>
            <person name="Goldberg J."/>
            <person name="Griggs A."/>
            <person name="Gujja S."/>
            <person name="Heiman D."/>
            <person name="Hepburn T."/>
            <person name="Howarth C."/>
            <person name="Jen D."/>
            <person name="Larson L."/>
            <person name="Lewis B."/>
            <person name="Mehta T."/>
            <person name="Park D."/>
            <person name="Pearson M."/>
            <person name="Roberts A."/>
            <person name="Saif S."/>
            <person name="Shenoy N."/>
            <person name="Sisk P."/>
            <person name="Stolte C."/>
            <person name="Sykes S."/>
            <person name="Thomson T."/>
            <person name="Walk T."/>
            <person name="White J."/>
            <person name="Yandava C."/>
            <person name="Burger G."/>
            <person name="Gray M.W."/>
            <person name="Holland P.W.H."/>
            <person name="King N."/>
            <person name="Lang F.B.F."/>
            <person name="Roger A.J."/>
            <person name="Ruiz-Trillo I."/>
            <person name="Lander E."/>
            <person name="Nusbaum C."/>
        </authorList>
    </citation>
    <scope>NUCLEOTIDE SEQUENCE [LARGE SCALE GENOMIC DNA]</scope>
    <source>
        <strain evidence="2 3">DAOM BR117</strain>
    </source>
</reference>
<organism evidence="2 3">
    <name type="scientific">Spizellomyces punctatus (strain DAOM BR117)</name>
    <dbReference type="NCBI Taxonomy" id="645134"/>
    <lineage>
        <taxon>Eukaryota</taxon>
        <taxon>Fungi</taxon>
        <taxon>Fungi incertae sedis</taxon>
        <taxon>Chytridiomycota</taxon>
        <taxon>Chytridiomycota incertae sedis</taxon>
        <taxon>Chytridiomycetes</taxon>
        <taxon>Spizellomycetales</taxon>
        <taxon>Spizellomycetaceae</taxon>
        <taxon>Spizellomyces</taxon>
    </lineage>
</organism>
<sequence>MAEAVSTLAPGDSSPSQIIRTPRIEIEYCPGCRWMLRAAWMAQELLTTFTEAVGEVALIPGNNAIYQIRIVVNDQVHLVWDRKTNGGFPEIKDLKQKVRDLIAPDMSLGHSDAKSSK</sequence>
<name>A0A0L0HB74_SPIPD</name>
<dbReference type="InterPro" id="IPR011893">
    <property type="entry name" value="Selenoprotein_Rdx-typ"/>
</dbReference>
<dbReference type="VEuPathDB" id="FungiDB:SPPG_06528"/>
<dbReference type="OrthoDB" id="60822at2759"/>
<dbReference type="Pfam" id="PF10262">
    <property type="entry name" value="Rdx"/>
    <property type="match status" value="1"/>
</dbReference>
<dbReference type="NCBIfam" id="TIGR02174">
    <property type="entry name" value="CXXU_selWTH"/>
    <property type="match status" value="1"/>
</dbReference>
<dbReference type="PANTHER" id="PTHR36417">
    <property type="entry name" value="SELENOPROTEIN DOMAIN PROTEIN (AFU_ORTHOLOGUE AFUA_1G05220)"/>
    <property type="match status" value="1"/>
</dbReference>
<dbReference type="EMBL" id="KQ257461">
    <property type="protein sequence ID" value="KNC98119.1"/>
    <property type="molecule type" value="Genomic_DNA"/>
</dbReference>
<protein>
    <submittedName>
        <fullName evidence="2">SelT/selW/selH selenoprotein domain-containing protein</fullName>
    </submittedName>
</protein>
<dbReference type="Gene3D" id="3.40.30.10">
    <property type="entry name" value="Glutaredoxin"/>
    <property type="match status" value="1"/>
</dbReference>
<proteinExistence type="predicted"/>
<accession>A0A0L0HB74</accession>
<evidence type="ECO:0000313" key="3">
    <source>
        <dbReference type="Proteomes" id="UP000053201"/>
    </source>
</evidence>
<dbReference type="InParanoid" id="A0A0L0HB74"/>
<dbReference type="SUPFAM" id="SSF52833">
    <property type="entry name" value="Thioredoxin-like"/>
    <property type="match status" value="1"/>
</dbReference>
<evidence type="ECO:0000256" key="1">
    <source>
        <dbReference type="ARBA" id="ARBA00023284"/>
    </source>
</evidence>
<dbReference type="InterPro" id="IPR036249">
    <property type="entry name" value="Thioredoxin-like_sf"/>
</dbReference>
<dbReference type="eggNOG" id="ENOG502S6UH">
    <property type="taxonomic scope" value="Eukaryota"/>
</dbReference>
<evidence type="ECO:0000313" key="2">
    <source>
        <dbReference type="EMBL" id="KNC98119.1"/>
    </source>
</evidence>
<dbReference type="AlphaFoldDB" id="A0A0L0HB74"/>
<gene>
    <name evidence="2" type="ORF">SPPG_06528</name>
</gene>